<dbReference type="GO" id="GO:0016301">
    <property type="term" value="F:kinase activity"/>
    <property type="evidence" value="ECO:0007669"/>
    <property type="project" value="UniProtKB-KW"/>
</dbReference>
<protein>
    <submittedName>
        <fullName evidence="1">Serine threonine kinase</fullName>
    </submittedName>
</protein>
<dbReference type="EMBL" id="JAAOAS010000179">
    <property type="protein sequence ID" value="KAF5587478.1"/>
    <property type="molecule type" value="Genomic_DNA"/>
</dbReference>
<sequence length="173" mass="20109">MLLDFNSAARINYPLPKEGESYIEDRSDVKGVILTTDEIITQDDSLRSVPHEDQNFGHLGSKWVTHPEVKLDHPVESYQLILKQWREPREGDFHTSNVPRPIEWLAMPKPLQKAIYLETVQGEMTSATVDNWYERRQDIRDRGDKVLNWERPPQRLIDNGIPVLSTGEIINCY</sequence>
<keyword evidence="1" id="KW-0418">Kinase</keyword>
<accession>A0A8H5LAC8</accession>
<gene>
    <name evidence="1" type="ORF">FPCIR_7569</name>
</gene>
<evidence type="ECO:0000313" key="1">
    <source>
        <dbReference type="EMBL" id="KAF5587478.1"/>
    </source>
</evidence>
<dbReference type="AlphaFoldDB" id="A0A8H5LAC8"/>
<evidence type="ECO:0000313" key="2">
    <source>
        <dbReference type="Proteomes" id="UP000546213"/>
    </source>
</evidence>
<dbReference type="OrthoDB" id="4062651at2759"/>
<keyword evidence="1" id="KW-0808">Transferase</keyword>
<comment type="caution">
    <text evidence="1">The sequence shown here is derived from an EMBL/GenBank/DDBJ whole genome shotgun (WGS) entry which is preliminary data.</text>
</comment>
<keyword evidence="2" id="KW-1185">Reference proteome</keyword>
<name>A0A8H5LAC8_9HYPO</name>
<reference evidence="1 2" key="1">
    <citation type="submission" date="2020-05" db="EMBL/GenBank/DDBJ databases">
        <title>Identification and distribution of gene clusters putatively required for synthesis of sphingolipid metabolism inhibitors in phylogenetically diverse species of the filamentous fungus Fusarium.</title>
        <authorList>
            <person name="Kim H.-S."/>
            <person name="Busman M."/>
            <person name="Brown D.W."/>
            <person name="Divon H."/>
            <person name="Uhlig S."/>
            <person name="Proctor R.H."/>
        </authorList>
    </citation>
    <scope>NUCLEOTIDE SEQUENCE [LARGE SCALE GENOMIC DNA]</scope>
    <source>
        <strain evidence="1 2">NRRL 36939</strain>
    </source>
</reference>
<dbReference type="Proteomes" id="UP000546213">
    <property type="component" value="Unassembled WGS sequence"/>
</dbReference>
<organism evidence="1 2">
    <name type="scientific">Fusarium pseudocircinatum</name>
    <dbReference type="NCBI Taxonomy" id="56676"/>
    <lineage>
        <taxon>Eukaryota</taxon>
        <taxon>Fungi</taxon>
        <taxon>Dikarya</taxon>
        <taxon>Ascomycota</taxon>
        <taxon>Pezizomycotina</taxon>
        <taxon>Sordariomycetes</taxon>
        <taxon>Hypocreomycetidae</taxon>
        <taxon>Hypocreales</taxon>
        <taxon>Nectriaceae</taxon>
        <taxon>Fusarium</taxon>
        <taxon>Fusarium fujikuroi species complex</taxon>
    </lineage>
</organism>
<proteinExistence type="predicted"/>